<dbReference type="AlphaFoldDB" id="A0A9P8P0N5"/>
<evidence type="ECO:0000313" key="2">
    <source>
        <dbReference type="Proteomes" id="UP000788993"/>
    </source>
</evidence>
<dbReference type="Proteomes" id="UP000788993">
    <property type="component" value="Unassembled WGS sequence"/>
</dbReference>
<comment type="caution">
    <text evidence="1">The sequence shown here is derived from an EMBL/GenBank/DDBJ whole genome shotgun (WGS) entry which is preliminary data.</text>
</comment>
<dbReference type="EMBL" id="JAEUBD010001266">
    <property type="protein sequence ID" value="KAH3663022.1"/>
    <property type="molecule type" value="Genomic_DNA"/>
</dbReference>
<evidence type="ECO:0000313" key="1">
    <source>
        <dbReference type="EMBL" id="KAH3663022.1"/>
    </source>
</evidence>
<organism evidence="1 2">
    <name type="scientific">Ogataea polymorpha</name>
    <dbReference type="NCBI Taxonomy" id="460523"/>
    <lineage>
        <taxon>Eukaryota</taxon>
        <taxon>Fungi</taxon>
        <taxon>Dikarya</taxon>
        <taxon>Ascomycota</taxon>
        <taxon>Saccharomycotina</taxon>
        <taxon>Pichiomycetes</taxon>
        <taxon>Pichiales</taxon>
        <taxon>Pichiaceae</taxon>
        <taxon>Ogataea</taxon>
    </lineage>
</organism>
<name>A0A9P8P0N5_9ASCO</name>
<accession>A0A9P8P0N5</accession>
<gene>
    <name evidence="1" type="ORF">OGATHE_004598</name>
</gene>
<proteinExistence type="predicted"/>
<keyword evidence="2" id="KW-1185">Reference proteome</keyword>
<reference evidence="1" key="2">
    <citation type="submission" date="2021-01" db="EMBL/GenBank/DDBJ databases">
        <authorList>
            <person name="Schikora-Tamarit M.A."/>
        </authorList>
    </citation>
    <scope>NUCLEOTIDE SEQUENCE</scope>
    <source>
        <strain evidence="1">NCAIM Y.01608</strain>
    </source>
</reference>
<reference evidence="1" key="1">
    <citation type="journal article" date="2021" name="Open Biol.">
        <title>Shared evolutionary footprints suggest mitochondrial oxidative damage underlies multiple complex I losses in fungi.</title>
        <authorList>
            <person name="Schikora-Tamarit M.A."/>
            <person name="Marcet-Houben M."/>
            <person name="Nosek J."/>
            <person name="Gabaldon T."/>
        </authorList>
    </citation>
    <scope>NUCLEOTIDE SEQUENCE</scope>
    <source>
        <strain evidence="1">NCAIM Y.01608</strain>
    </source>
</reference>
<protein>
    <submittedName>
        <fullName evidence="1">Uncharacterized protein</fullName>
    </submittedName>
</protein>
<sequence>MSFSASRNGRKCADTAFSVYERSLYSRWMNWSRSSCMRPSILTTLFSRLPYARELKNVSLISCLLFFRRAKYGKSWTPSARALLIRYGKSKLAMLYPMITSGSTLTMNSFHLSSISSSDSYENVSDPTIGAHDLTVNTLRTNGTGSPALATTFAIWITGSCSASGKMPLRPAHSMSNDRIRNGAMFRYLPSEACDTRSL</sequence>